<dbReference type="AlphaFoldDB" id="A0A1W2CUB4"/>
<dbReference type="Proteomes" id="UP000192756">
    <property type="component" value="Unassembled WGS sequence"/>
</dbReference>
<evidence type="ECO:0000313" key="1">
    <source>
        <dbReference type="EMBL" id="SMC88472.1"/>
    </source>
</evidence>
<dbReference type="RefSeq" id="WP_084239991.1">
    <property type="nucleotide sequence ID" value="NZ_FWXT01000002.1"/>
</dbReference>
<evidence type="ECO:0000313" key="2">
    <source>
        <dbReference type="Proteomes" id="UP000192756"/>
    </source>
</evidence>
<dbReference type="STRING" id="151894.SAMN04488524_3193"/>
<keyword evidence="2" id="KW-1185">Reference proteome</keyword>
<proteinExistence type="predicted"/>
<protein>
    <submittedName>
        <fullName evidence="1">Putative PD-(D/E)XK family member</fullName>
    </submittedName>
</protein>
<name>A0A1W2CUB4_9SPHI</name>
<sequence>MSIINTSYLEEKWNSISKEDIRGYRIQRISPESKLGINIGLNHRVERCLILELPKDTNLVFFNRERQNLSIYHLREQGYIVIELLDQFFNDLFCDLIVSLYQRIQGIEDVEECSMELVASFNKWSEFLTDQSGRLLSVDDVKGLWGELFILRSLLNDSESSLVDETLGAWQGPYDRGHDFVLTDKNIEVKTRDASRIDISISSEYQLEPEFGKNLELLVLNVLVDTILGQSLLELVEDIRESIQIRSGDSSILLKALAQKGLNMRNIESYPGKYLAVSETVYDCMHGDFPKLNRNSIPSAINNLCYNIRTTGLDQFIIRQILY</sequence>
<accession>A0A1W2CUB4</accession>
<dbReference type="OrthoDB" id="2808696at2"/>
<gene>
    <name evidence="1" type="ORF">SAMN04488524_3193</name>
</gene>
<dbReference type="EMBL" id="FWXT01000002">
    <property type="protein sequence ID" value="SMC88472.1"/>
    <property type="molecule type" value="Genomic_DNA"/>
</dbReference>
<organism evidence="1 2">
    <name type="scientific">Pedobacter africanus</name>
    <dbReference type="NCBI Taxonomy" id="151894"/>
    <lineage>
        <taxon>Bacteria</taxon>
        <taxon>Pseudomonadati</taxon>
        <taxon>Bacteroidota</taxon>
        <taxon>Sphingobacteriia</taxon>
        <taxon>Sphingobacteriales</taxon>
        <taxon>Sphingobacteriaceae</taxon>
        <taxon>Pedobacter</taxon>
    </lineage>
</organism>
<dbReference type="InterPro" id="IPR025534">
    <property type="entry name" value="DUF4420"/>
</dbReference>
<reference evidence="2" key="1">
    <citation type="submission" date="2017-04" db="EMBL/GenBank/DDBJ databases">
        <authorList>
            <person name="Varghese N."/>
            <person name="Submissions S."/>
        </authorList>
    </citation>
    <scope>NUCLEOTIDE SEQUENCE [LARGE SCALE GENOMIC DNA]</scope>
    <source>
        <strain evidence="2">DSM 12126</strain>
    </source>
</reference>
<dbReference type="Pfam" id="PF14390">
    <property type="entry name" value="DUF4420"/>
    <property type="match status" value="1"/>
</dbReference>